<dbReference type="Proteomes" id="UP000323646">
    <property type="component" value="Unassembled WGS sequence"/>
</dbReference>
<dbReference type="InterPro" id="IPR000326">
    <property type="entry name" value="PAP2/HPO"/>
</dbReference>
<dbReference type="InterPro" id="IPR036938">
    <property type="entry name" value="PAP2/HPO_sf"/>
</dbReference>
<dbReference type="AlphaFoldDB" id="A0A5D6WDM8"/>
<comment type="caution">
    <text evidence="3">The sequence shown here is derived from an EMBL/GenBank/DDBJ whole genome shotgun (WGS) entry which is preliminary data.</text>
</comment>
<evidence type="ECO:0000313" key="3">
    <source>
        <dbReference type="EMBL" id="TYZ25099.1"/>
    </source>
</evidence>
<accession>A0A5D6WDM8</accession>
<keyword evidence="1" id="KW-0472">Membrane</keyword>
<keyword evidence="1" id="KW-0812">Transmembrane</keyword>
<dbReference type="SUPFAM" id="SSF48317">
    <property type="entry name" value="Acid phosphatase/Vanadium-dependent haloperoxidase"/>
    <property type="match status" value="1"/>
</dbReference>
<name>A0A5D6WDM8_9FIRM</name>
<feature type="transmembrane region" description="Helical" evidence="1">
    <location>
        <begin position="20"/>
        <end position="41"/>
    </location>
</feature>
<evidence type="ECO:0000259" key="2">
    <source>
        <dbReference type="Pfam" id="PF01569"/>
    </source>
</evidence>
<sequence length="49" mass="5448">MDEAFAVIMAFSRLYAGVHYPSDVVGGIIVAFVGSCLTWHLRSTIFDRK</sequence>
<dbReference type="RefSeq" id="WP_149170709.1">
    <property type="nucleotide sequence ID" value="NZ_VTOY01000001.1"/>
</dbReference>
<protein>
    <submittedName>
        <fullName evidence="3">Phosphatase PAP2 family protein</fullName>
    </submittedName>
</protein>
<keyword evidence="4" id="KW-1185">Reference proteome</keyword>
<reference evidence="3 4" key="1">
    <citation type="submission" date="2019-08" db="EMBL/GenBank/DDBJ databases">
        <title>Selenomonas sp. mPRGC5 and Selenomonas sp. mPRGC8 isolated from ruminal fluid of dairy goat (Capra hircus).</title>
        <authorList>
            <person name="Poothong S."/>
            <person name="Nuengjamnong C."/>
            <person name="Tanasupawat S."/>
        </authorList>
    </citation>
    <scope>NUCLEOTIDE SEQUENCE [LARGE SCALE GENOMIC DNA]</scope>
    <source>
        <strain evidence="4">mPRGC5</strain>
    </source>
</reference>
<evidence type="ECO:0000256" key="1">
    <source>
        <dbReference type="SAM" id="Phobius"/>
    </source>
</evidence>
<dbReference type="OrthoDB" id="9789113at2"/>
<dbReference type="Gene3D" id="1.20.144.10">
    <property type="entry name" value="Phosphatidic acid phosphatase type 2/haloperoxidase"/>
    <property type="match status" value="1"/>
</dbReference>
<gene>
    <name evidence="3" type="ORF">FZ040_03505</name>
</gene>
<dbReference type="EMBL" id="VTOY01000001">
    <property type="protein sequence ID" value="TYZ25099.1"/>
    <property type="molecule type" value="Genomic_DNA"/>
</dbReference>
<keyword evidence="1" id="KW-1133">Transmembrane helix</keyword>
<evidence type="ECO:0000313" key="4">
    <source>
        <dbReference type="Proteomes" id="UP000323646"/>
    </source>
</evidence>
<dbReference type="Pfam" id="PF01569">
    <property type="entry name" value="PAP2"/>
    <property type="match status" value="1"/>
</dbReference>
<feature type="domain" description="Phosphatidic acid phosphatase type 2/haloperoxidase" evidence="2">
    <location>
        <begin position="5"/>
        <end position="44"/>
    </location>
</feature>
<organism evidence="3 4">
    <name type="scientific">Selenomonas ruminis</name>
    <dbReference type="NCBI Taxonomy" id="2593411"/>
    <lineage>
        <taxon>Bacteria</taxon>
        <taxon>Bacillati</taxon>
        <taxon>Bacillota</taxon>
        <taxon>Negativicutes</taxon>
        <taxon>Selenomonadales</taxon>
        <taxon>Selenomonadaceae</taxon>
        <taxon>Selenomonas</taxon>
    </lineage>
</organism>
<proteinExistence type="predicted"/>